<feature type="domain" description="AB hydrolase-1" evidence="1">
    <location>
        <begin position="3"/>
        <end position="199"/>
    </location>
</feature>
<organism evidence="2 5">
    <name type="scientific">Donghicola mangrovi</name>
    <dbReference type="NCBI Taxonomy" id="2729614"/>
    <lineage>
        <taxon>Bacteria</taxon>
        <taxon>Pseudomonadati</taxon>
        <taxon>Pseudomonadota</taxon>
        <taxon>Alphaproteobacteria</taxon>
        <taxon>Rhodobacterales</taxon>
        <taxon>Roseobacteraceae</taxon>
        <taxon>Donghicola</taxon>
    </lineage>
</organism>
<keyword evidence="4" id="KW-1185">Reference proteome</keyword>
<sequence>MNHGFSSNRYGTGRLLVQMARALHQDGYSVLAFDRLGHGESDGDFSDITASDEVRQLETVIETIKRRIMRPVHVIGHSLGGMAAAVLAGERPDLIKSLSLWAPAATFVEDIADGHIMGDPLPEMTDDTLFDFDGQGVGPGFVRDALTFDPYKGIDRFKGPVFLHHAVDDPIIPMRSTEKYASIWGNQTTVHKYDAGGHGWTKLGPRKSLLARTLADIESASFLTRSGLRAAS</sequence>
<protein>
    <submittedName>
        <fullName evidence="2">Alpha/beta hydrolase</fullName>
    </submittedName>
</protein>
<proteinExistence type="predicted"/>
<evidence type="ECO:0000313" key="4">
    <source>
        <dbReference type="Proteomes" id="UP000523601"/>
    </source>
</evidence>
<evidence type="ECO:0000313" key="5">
    <source>
        <dbReference type="Proteomes" id="UP000592216"/>
    </source>
</evidence>
<evidence type="ECO:0000313" key="2">
    <source>
        <dbReference type="EMBL" id="NVO22300.1"/>
    </source>
</evidence>
<dbReference type="GO" id="GO:0016787">
    <property type="term" value="F:hydrolase activity"/>
    <property type="evidence" value="ECO:0007669"/>
    <property type="project" value="UniProtKB-KW"/>
</dbReference>
<dbReference type="EMBL" id="JABCJD010000001">
    <property type="protein sequence ID" value="NVO26086.1"/>
    <property type="molecule type" value="Genomic_DNA"/>
</dbReference>
<dbReference type="Pfam" id="PF12697">
    <property type="entry name" value="Abhydrolase_6"/>
    <property type="match status" value="1"/>
</dbReference>
<evidence type="ECO:0000313" key="3">
    <source>
        <dbReference type="EMBL" id="NVO26086.1"/>
    </source>
</evidence>
<evidence type="ECO:0000259" key="1">
    <source>
        <dbReference type="Pfam" id="PF12697"/>
    </source>
</evidence>
<dbReference type="RefSeq" id="WP_176852496.1">
    <property type="nucleotide sequence ID" value="NZ_JABCJD010000001.1"/>
</dbReference>
<dbReference type="Proteomes" id="UP000523601">
    <property type="component" value="Unassembled WGS sequence"/>
</dbReference>
<dbReference type="AlphaFoldDB" id="A0A850Q6H8"/>
<dbReference type="PANTHER" id="PTHR43689">
    <property type="entry name" value="HYDROLASE"/>
    <property type="match status" value="1"/>
</dbReference>
<dbReference type="Proteomes" id="UP000592216">
    <property type="component" value="Unassembled WGS sequence"/>
</dbReference>
<dbReference type="Gene3D" id="3.40.50.1820">
    <property type="entry name" value="alpha/beta hydrolase"/>
    <property type="match status" value="1"/>
</dbReference>
<dbReference type="InterPro" id="IPR000073">
    <property type="entry name" value="AB_hydrolase_1"/>
</dbReference>
<comment type="caution">
    <text evidence="2">The sequence shown here is derived from an EMBL/GenBank/DDBJ whole genome shotgun (WGS) entry which is preliminary data.</text>
</comment>
<dbReference type="PRINTS" id="PR00111">
    <property type="entry name" value="ABHYDROLASE"/>
</dbReference>
<dbReference type="EMBL" id="JABCJE010000001">
    <property type="protein sequence ID" value="NVO22300.1"/>
    <property type="molecule type" value="Genomic_DNA"/>
</dbReference>
<gene>
    <name evidence="3" type="ORF">HJ526_01520</name>
    <name evidence="2" type="ORF">HJ536_02935</name>
</gene>
<keyword evidence="2" id="KW-0378">Hydrolase</keyword>
<dbReference type="PANTHER" id="PTHR43689:SF8">
    <property type="entry name" value="ALPHA_BETA-HYDROLASES SUPERFAMILY PROTEIN"/>
    <property type="match status" value="1"/>
</dbReference>
<dbReference type="InterPro" id="IPR029058">
    <property type="entry name" value="AB_hydrolase_fold"/>
</dbReference>
<name>A0A850Q6H8_9RHOB</name>
<accession>A0A850Q6H8</accession>
<dbReference type="SUPFAM" id="SSF53474">
    <property type="entry name" value="alpha/beta-Hydrolases"/>
    <property type="match status" value="1"/>
</dbReference>
<reference evidence="4 5" key="1">
    <citation type="submission" date="2020-04" db="EMBL/GenBank/DDBJ databases">
        <title>Donghicola sp., a member of the Rhodobacteraceae family isolated from mangrove forest in Thailand.</title>
        <authorList>
            <person name="Charoenyingcharoen P."/>
            <person name="Yukphan P."/>
        </authorList>
    </citation>
    <scope>NUCLEOTIDE SEQUENCE [LARGE SCALE GENOMIC DNA]</scope>
    <source>
        <strain evidence="2 5">B5-SW-15</strain>
        <strain evidence="3 4">C2-DW-16</strain>
    </source>
</reference>